<dbReference type="PANTHER" id="PTHR43806:SF11">
    <property type="entry name" value="CEREVISIN-RELATED"/>
    <property type="match status" value="1"/>
</dbReference>
<evidence type="ECO:0000313" key="9">
    <source>
        <dbReference type="Proteomes" id="UP000031327"/>
    </source>
</evidence>
<name>A0A0C1QMG6_9GAMM</name>
<evidence type="ECO:0000256" key="4">
    <source>
        <dbReference type="ARBA" id="ARBA00022825"/>
    </source>
</evidence>
<dbReference type="PANTHER" id="PTHR43806">
    <property type="entry name" value="PEPTIDASE S8"/>
    <property type="match status" value="1"/>
</dbReference>
<dbReference type="GO" id="GO:0004252">
    <property type="term" value="F:serine-type endopeptidase activity"/>
    <property type="evidence" value="ECO:0007669"/>
    <property type="project" value="UniProtKB-UniRule"/>
</dbReference>
<dbReference type="InterPro" id="IPR050131">
    <property type="entry name" value="Peptidase_S8_subtilisin-like"/>
</dbReference>
<evidence type="ECO:0000313" key="8">
    <source>
        <dbReference type="EMBL" id="KID56247.1"/>
    </source>
</evidence>
<keyword evidence="4 5" id="KW-0720">Serine protease</keyword>
<keyword evidence="2 5" id="KW-0645">Protease</keyword>
<dbReference type="CDD" id="cd00306">
    <property type="entry name" value="Peptidases_S8_S53"/>
    <property type="match status" value="1"/>
</dbReference>
<feature type="signal peptide" evidence="6">
    <location>
        <begin position="1"/>
        <end position="17"/>
    </location>
</feature>
<dbReference type="InterPro" id="IPR036852">
    <property type="entry name" value="Peptidase_S8/S53_dom_sf"/>
</dbReference>
<dbReference type="Proteomes" id="UP000031327">
    <property type="component" value="Unassembled WGS sequence"/>
</dbReference>
<keyword evidence="6" id="KW-0732">Signal</keyword>
<evidence type="ECO:0000256" key="1">
    <source>
        <dbReference type="ARBA" id="ARBA00011073"/>
    </source>
</evidence>
<gene>
    <name evidence="8" type="ORF">JF50_18470</name>
</gene>
<feature type="active site" description="Charge relay system" evidence="5">
    <location>
        <position position="161"/>
    </location>
</feature>
<dbReference type="SUPFAM" id="SSF52743">
    <property type="entry name" value="Subtilisin-like"/>
    <property type="match status" value="1"/>
</dbReference>
<feature type="active site" description="Charge relay system" evidence="5">
    <location>
        <position position="348"/>
    </location>
</feature>
<dbReference type="Gene3D" id="3.40.50.200">
    <property type="entry name" value="Peptidase S8/S53 domain"/>
    <property type="match status" value="1"/>
</dbReference>
<evidence type="ECO:0000259" key="7">
    <source>
        <dbReference type="Pfam" id="PF00082"/>
    </source>
</evidence>
<dbReference type="InterPro" id="IPR000209">
    <property type="entry name" value="Peptidase_S8/S53_dom"/>
</dbReference>
<protein>
    <recommendedName>
        <fullName evidence="7">Peptidase S8/S53 domain-containing protein</fullName>
    </recommendedName>
</protein>
<organism evidence="8 9">
    <name type="scientific">Pseudoalteromonas luteoviolacea</name>
    <dbReference type="NCBI Taxonomy" id="43657"/>
    <lineage>
        <taxon>Bacteria</taxon>
        <taxon>Pseudomonadati</taxon>
        <taxon>Pseudomonadota</taxon>
        <taxon>Gammaproteobacteria</taxon>
        <taxon>Alteromonadales</taxon>
        <taxon>Pseudoalteromonadaceae</taxon>
        <taxon>Pseudoalteromonas</taxon>
    </lineage>
</organism>
<dbReference type="Pfam" id="PF00082">
    <property type="entry name" value="Peptidase_S8"/>
    <property type="match status" value="1"/>
</dbReference>
<evidence type="ECO:0000256" key="6">
    <source>
        <dbReference type="SAM" id="SignalP"/>
    </source>
</evidence>
<sequence>MKVLGCFLILFAFGVVADTPNRPFITFKNNLQEIKLYPSAQTNIYSSNIGLDFYLNYKLIAQIDKRKAHNVEPIAASQILAENTHSTTVLVSPEKTHFLSVYKQLKQLNSVVNVQPDFAIVHQYVQTEHTRKNILKAQKVALLHSPQCISSYRPKRIAIIDHGMSLSEPALSTFNVLLEYDADRQQLLSKTEVTRGHGSMVANVIASNLQSHIIEQGVPAAELVTIQQASTLNSAMILAFSVSQKMQVDVINSSWTLPFVSELLANVIRDGLTEGGISYIIVSAGNHAQDACVSNKLSLIKGVTTVGALSVDGTIAPFSNYGRCVDVYAPGVFSKKEQGSNFTIHGTSSAAAWVTGEVSHLLGCGLTNNEIKLNNNY</sequence>
<comment type="caution">
    <text evidence="8">The sequence shown here is derived from an EMBL/GenBank/DDBJ whole genome shotgun (WGS) entry which is preliminary data.</text>
</comment>
<keyword evidence="3 5" id="KW-0378">Hydrolase</keyword>
<dbReference type="AlphaFoldDB" id="A0A0C1QMG6"/>
<feature type="chain" id="PRO_5002155329" description="Peptidase S8/S53 domain-containing protein" evidence="6">
    <location>
        <begin position="18"/>
        <end position="377"/>
    </location>
</feature>
<dbReference type="RefSeq" id="WP_039610820.1">
    <property type="nucleotide sequence ID" value="NZ_JWIC01000007.1"/>
</dbReference>
<dbReference type="PROSITE" id="PS51892">
    <property type="entry name" value="SUBTILASE"/>
    <property type="match status" value="1"/>
</dbReference>
<feature type="domain" description="Peptidase S8/S53" evidence="7">
    <location>
        <begin position="157"/>
        <end position="361"/>
    </location>
</feature>
<dbReference type="OrthoDB" id="9790784at2"/>
<accession>A0A0C1QMG6</accession>
<evidence type="ECO:0000256" key="5">
    <source>
        <dbReference type="PROSITE-ProRule" id="PRU01240"/>
    </source>
</evidence>
<feature type="active site" description="Charge relay system" evidence="5">
    <location>
        <position position="197"/>
    </location>
</feature>
<evidence type="ECO:0000256" key="3">
    <source>
        <dbReference type="ARBA" id="ARBA00022801"/>
    </source>
</evidence>
<dbReference type="EMBL" id="JWIC01000007">
    <property type="protein sequence ID" value="KID56247.1"/>
    <property type="molecule type" value="Genomic_DNA"/>
</dbReference>
<evidence type="ECO:0000256" key="2">
    <source>
        <dbReference type="ARBA" id="ARBA00022670"/>
    </source>
</evidence>
<dbReference type="GO" id="GO:0006508">
    <property type="term" value="P:proteolysis"/>
    <property type="evidence" value="ECO:0007669"/>
    <property type="project" value="UniProtKB-KW"/>
</dbReference>
<reference evidence="8 9" key="1">
    <citation type="submission" date="2014-12" db="EMBL/GenBank/DDBJ databases">
        <title>Draft Genome Sequence of Pseudoalteromonas luteoviolacea HI1.</title>
        <authorList>
            <person name="Asahina A.Y."/>
            <person name="Hadfield M.G."/>
        </authorList>
    </citation>
    <scope>NUCLEOTIDE SEQUENCE [LARGE SCALE GENOMIC DNA]</scope>
    <source>
        <strain evidence="8 9">HI1</strain>
    </source>
</reference>
<proteinExistence type="inferred from homology"/>
<comment type="similarity">
    <text evidence="1 5">Belongs to the peptidase S8 family.</text>
</comment>